<feature type="domain" description="A to I editase" evidence="13">
    <location>
        <begin position="63"/>
        <end position="410"/>
    </location>
</feature>
<dbReference type="SMART" id="SM00552">
    <property type="entry name" value="ADEAMc"/>
    <property type="match status" value="1"/>
</dbReference>
<evidence type="ECO:0000256" key="1">
    <source>
        <dbReference type="ARBA" id="ARBA00022694"/>
    </source>
</evidence>
<dbReference type="EMBL" id="FN649753">
    <property type="protein sequence ID" value="CBN79376.1"/>
    <property type="molecule type" value="Genomic_DNA"/>
</dbReference>
<feature type="compositionally biased region" description="Basic and acidic residues" evidence="12">
    <location>
        <begin position="506"/>
        <end position="515"/>
    </location>
</feature>
<dbReference type="PANTHER" id="PTHR46516:SF1">
    <property type="entry name" value="TRNA-SPECIFIC ADENOSINE DEAMINASE 1"/>
    <property type="match status" value="1"/>
</dbReference>
<dbReference type="Pfam" id="PF02137">
    <property type="entry name" value="A_deamin"/>
    <property type="match status" value="2"/>
</dbReference>
<dbReference type="InParanoid" id="D8LI40"/>
<dbReference type="GO" id="GO:0043829">
    <property type="term" value="F:tRNA-specific adenosine-37 deaminase activity"/>
    <property type="evidence" value="ECO:0007669"/>
    <property type="project" value="UniProtKB-EC"/>
</dbReference>
<sequence length="719" mass="76006">MLLGDRVASAVVEQFDNLKSRGKPQGKEWTVLAGIVAQDTRTECCTAVAGANSSPCSCLRVISLATGNKCVGRDKIPDDGSVVHDSHAEVLARRALLLRLWRELHLRVSSAAGRQQDVTIDERKGGGTPCNSGRSDGRSTPSSSTTAATVDAHPQPPLYGGVLPGEDDGRILLLERSPQATDAGACISWRLKPYIRLHLYISDAPCGDASIYEQKRQAPNVGGGGSARCGGGDGDPGNDSSWDDAPRSTPLAGSRSDGERRGRGDADRGDAKRARCAVAIAGLSDAVAPSPRPDLPLDEERSCSAASLNPLDCKPREPEEQQVGALRIKSSRSNISEEGRTMSMSCSDKLAKWAFLGVQGGLLASWVEPIFLSSIVISADPRTDGPAPLASALTRAIPGRAALANRRSSFDGTTGTVGGEEHLSHPPMPREEEEERMAVFVSEVTFARSKAQSEQRVFDDEGSCSSTSGVGSPGSITPAKATVSSVKASPSIADASIAAGSARQRMPGDNDRSGRETSQGTRSDNSIIGKRSRRDRKPKKVVPSGTSLNWIEGLGTGRGTGPGGGDTARIQAEVTLSATGRMQGAVSKGVLTLRTRSRLCRARLLEAANLVARAYLPQRAPMCDHHYSDIEGTGEETETVQAGEGASGSEGPESGGRSYWRLKQASRAYRVRREAMLSTPTFRAWLVGGKDKQRFAVDERTGVVLLAKAPASRPPPTRS</sequence>
<dbReference type="PANTHER" id="PTHR46516">
    <property type="entry name" value="TRNA-SPECIFIC ADENOSINE DEAMINASE 1"/>
    <property type="match status" value="1"/>
</dbReference>
<feature type="region of interest" description="Disordered" evidence="12">
    <location>
        <begin position="217"/>
        <end position="270"/>
    </location>
</feature>
<dbReference type="EC" id="3.5.4.34" evidence="8"/>
<evidence type="ECO:0000256" key="3">
    <source>
        <dbReference type="ARBA" id="ARBA00022801"/>
    </source>
</evidence>
<feature type="compositionally biased region" description="Gly residues" evidence="12">
    <location>
        <begin position="554"/>
        <end position="566"/>
    </location>
</feature>
<feature type="compositionally biased region" description="Basic residues" evidence="12">
    <location>
        <begin position="530"/>
        <end position="540"/>
    </location>
</feature>
<dbReference type="GO" id="GO:0008033">
    <property type="term" value="P:tRNA processing"/>
    <property type="evidence" value="ECO:0007669"/>
    <property type="project" value="UniProtKB-KW"/>
</dbReference>
<evidence type="ECO:0000313" key="14">
    <source>
        <dbReference type="EMBL" id="CBN79376.1"/>
    </source>
</evidence>
<reference evidence="14 15" key="1">
    <citation type="journal article" date="2010" name="Nature">
        <title>The Ectocarpus genome and the independent evolution of multicellularity in brown algae.</title>
        <authorList>
            <person name="Cock J.M."/>
            <person name="Sterck L."/>
            <person name="Rouze P."/>
            <person name="Scornet D."/>
            <person name="Allen A.E."/>
            <person name="Amoutzias G."/>
            <person name="Anthouard V."/>
            <person name="Artiguenave F."/>
            <person name="Aury J.M."/>
            <person name="Badger J.H."/>
            <person name="Beszteri B."/>
            <person name="Billiau K."/>
            <person name="Bonnet E."/>
            <person name="Bothwell J.H."/>
            <person name="Bowler C."/>
            <person name="Boyen C."/>
            <person name="Brownlee C."/>
            <person name="Carrano C.J."/>
            <person name="Charrier B."/>
            <person name="Cho G.Y."/>
            <person name="Coelho S.M."/>
            <person name="Collen J."/>
            <person name="Corre E."/>
            <person name="Da Silva C."/>
            <person name="Delage L."/>
            <person name="Delaroque N."/>
            <person name="Dittami S.M."/>
            <person name="Doulbeau S."/>
            <person name="Elias M."/>
            <person name="Farnham G."/>
            <person name="Gachon C.M."/>
            <person name="Gschloessl B."/>
            <person name="Heesch S."/>
            <person name="Jabbari K."/>
            <person name="Jubin C."/>
            <person name="Kawai H."/>
            <person name="Kimura K."/>
            <person name="Kloareg B."/>
            <person name="Kupper F.C."/>
            <person name="Lang D."/>
            <person name="Le Bail A."/>
            <person name="Leblanc C."/>
            <person name="Lerouge P."/>
            <person name="Lohr M."/>
            <person name="Lopez P.J."/>
            <person name="Martens C."/>
            <person name="Maumus F."/>
            <person name="Michel G."/>
            <person name="Miranda-Saavedra D."/>
            <person name="Morales J."/>
            <person name="Moreau H."/>
            <person name="Motomura T."/>
            <person name="Nagasato C."/>
            <person name="Napoli C.A."/>
            <person name="Nelson D.R."/>
            <person name="Nyvall-Collen P."/>
            <person name="Peters A.F."/>
            <person name="Pommier C."/>
            <person name="Potin P."/>
            <person name="Poulain J."/>
            <person name="Quesneville H."/>
            <person name="Read B."/>
            <person name="Rensing S.A."/>
            <person name="Ritter A."/>
            <person name="Rousvoal S."/>
            <person name="Samanta M."/>
            <person name="Samson G."/>
            <person name="Schroeder D.C."/>
            <person name="Segurens B."/>
            <person name="Strittmatter M."/>
            <person name="Tonon T."/>
            <person name="Tregear J.W."/>
            <person name="Valentin K."/>
            <person name="von Dassow P."/>
            <person name="Yamagishi T."/>
            <person name="Van de Peer Y."/>
            <person name="Wincker P."/>
        </authorList>
    </citation>
    <scope>NUCLEOTIDE SEQUENCE [LARGE SCALE GENOMIC DNA]</scope>
    <source>
        <strain evidence="15">Ec32 / CCAP1310/4</strain>
    </source>
</reference>
<dbReference type="Proteomes" id="UP000002630">
    <property type="component" value="Linkage Group LG28"/>
</dbReference>
<feature type="region of interest" description="Disordered" evidence="12">
    <location>
        <begin position="629"/>
        <end position="659"/>
    </location>
</feature>
<feature type="compositionally biased region" description="Low complexity" evidence="12">
    <location>
        <begin position="642"/>
        <end position="656"/>
    </location>
</feature>
<feature type="region of interest" description="Disordered" evidence="12">
    <location>
        <begin position="451"/>
        <end position="568"/>
    </location>
</feature>
<comment type="cofactor">
    <cofactor evidence="5">
        <name>1D-myo-inositol hexakisphosphate</name>
        <dbReference type="ChEBI" id="CHEBI:58130"/>
    </cofactor>
</comment>
<keyword evidence="4" id="KW-0862">Zinc</keyword>
<dbReference type="EMBL" id="FN648378">
    <property type="protein sequence ID" value="CBN79376.1"/>
    <property type="molecule type" value="Genomic_DNA"/>
</dbReference>
<evidence type="ECO:0000256" key="6">
    <source>
        <dbReference type="ARBA" id="ARBA00037784"/>
    </source>
</evidence>
<feature type="region of interest" description="Disordered" evidence="12">
    <location>
        <begin position="287"/>
        <end position="321"/>
    </location>
</feature>
<evidence type="ECO:0000256" key="2">
    <source>
        <dbReference type="ARBA" id="ARBA00022723"/>
    </source>
</evidence>
<evidence type="ECO:0000256" key="12">
    <source>
        <dbReference type="SAM" id="MobiDB-lite"/>
    </source>
</evidence>
<comment type="catalytic activity">
    <reaction evidence="11">
        <text>adenosine(37) in tRNA(Ala) + H2O + H(+) = inosine(37) in tRNA(Ala) + NH4(+)</text>
        <dbReference type="Rhea" id="RHEA:50968"/>
        <dbReference type="Rhea" id="RHEA-COMP:12855"/>
        <dbReference type="Rhea" id="RHEA-COMP:12856"/>
        <dbReference type="ChEBI" id="CHEBI:15377"/>
        <dbReference type="ChEBI" id="CHEBI:15378"/>
        <dbReference type="ChEBI" id="CHEBI:28938"/>
        <dbReference type="ChEBI" id="CHEBI:74411"/>
        <dbReference type="ChEBI" id="CHEBI:82852"/>
        <dbReference type="EC" id="3.5.4.34"/>
    </reaction>
</comment>
<evidence type="ECO:0000256" key="4">
    <source>
        <dbReference type="ARBA" id="ARBA00022833"/>
    </source>
</evidence>
<feature type="region of interest" description="Disordered" evidence="12">
    <location>
        <begin position="406"/>
        <end position="434"/>
    </location>
</feature>
<evidence type="ECO:0000256" key="11">
    <source>
        <dbReference type="ARBA" id="ARBA00047635"/>
    </source>
</evidence>
<feature type="compositionally biased region" description="Basic and acidic residues" evidence="12">
    <location>
        <begin position="256"/>
        <end position="270"/>
    </location>
</feature>
<evidence type="ECO:0000256" key="9">
    <source>
        <dbReference type="ARBA" id="ARBA00040502"/>
    </source>
</evidence>
<keyword evidence="15" id="KW-1185">Reference proteome</keyword>
<dbReference type="eggNOG" id="KOG2777">
    <property type="taxonomic scope" value="Eukaryota"/>
</dbReference>
<feature type="compositionally biased region" description="Low complexity" evidence="12">
    <location>
        <begin position="139"/>
        <end position="149"/>
    </location>
</feature>
<dbReference type="AlphaFoldDB" id="D8LI40"/>
<proteinExistence type="inferred from homology"/>
<dbReference type="STRING" id="2880.D8LI40"/>
<dbReference type="GO" id="GO:0046872">
    <property type="term" value="F:metal ion binding"/>
    <property type="evidence" value="ECO:0007669"/>
    <property type="project" value="UniProtKB-KW"/>
</dbReference>
<evidence type="ECO:0000259" key="13">
    <source>
        <dbReference type="PROSITE" id="PS50141"/>
    </source>
</evidence>
<gene>
    <name evidence="14" type="ORF">Esi_0201_0045</name>
</gene>
<name>D8LI40_ECTSI</name>
<dbReference type="GO" id="GO:0003723">
    <property type="term" value="F:RNA binding"/>
    <property type="evidence" value="ECO:0007669"/>
    <property type="project" value="InterPro"/>
</dbReference>
<dbReference type="InterPro" id="IPR002466">
    <property type="entry name" value="A_deamin"/>
</dbReference>
<keyword evidence="1" id="KW-0819">tRNA processing</keyword>
<evidence type="ECO:0000256" key="7">
    <source>
        <dbReference type="ARBA" id="ARBA00038326"/>
    </source>
</evidence>
<feature type="compositionally biased region" description="Low complexity" evidence="12">
    <location>
        <begin position="488"/>
        <end position="502"/>
    </location>
</feature>
<accession>D8LI40</accession>
<protein>
    <recommendedName>
        <fullName evidence="9">tRNA-specific adenosine deaminase 1</fullName>
        <ecNumber evidence="8">3.5.4.34</ecNumber>
    </recommendedName>
    <alternativeName>
        <fullName evidence="10">tRNA-specific adenosine-37 deaminase</fullName>
    </alternativeName>
</protein>
<evidence type="ECO:0000256" key="10">
    <source>
        <dbReference type="ARBA" id="ARBA00041760"/>
    </source>
</evidence>
<keyword evidence="3" id="KW-0378">Hydrolase</keyword>
<evidence type="ECO:0000313" key="15">
    <source>
        <dbReference type="Proteomes" id="UP000002630"/>
    </source>
</evidence>
<dbReference type="PROSITE" id="PS50141">
    <property type="entry name" value="A_DEAMIN_EDITASE"/>
    <property type="match status" value="1"/>
</dbReference>
<evidence type="ECO:0000256" key="5">
    <source>
        <dbReference type="ARBA" id="ARBA00037026"/>
    </source>
</evidence>
<dbReference type="OrthoDB" id="10268011at2759"/>
<comment type="similarity">
    <text evidence="7">Belongs to the ADAT1 family.</text>
</comment>
<feature type="compositionally biased region" description="Basic and acidic residues" evidence="12">
    <location>
        <begin position="419"/>
        <end position="430"/>
    </location>
</feature>
<feature type="region of interest" description="Disordered" evidence="12">
    <location>
        <begin position="117"/>
        <end position="164"/>
    </location>
</feature>
<keyword evidence="2" id="KW-0479">Metal-binding</keyword>
<feature type="compositionally biased region" description="Polar residues" evidence="12">
    <location>
        <begin position="516"/>
        <end position="526"/>
    </location>
</feature>
<organism evidence="14 15">
    <name type="scientific">Ectocarpus siliculosus</name>
    <name type="common">Brown alga</name>
    <name type="synonym">Conferva siliculosa</name>
    <dbReference type="NCBI Taxonomy" id="2880"/>
    <lineage>
        <taxon>Eukaryota</taxon>
        <taxon>Sar</taxon>
        <taxon>Stramenopiles</taxon>
        <taxon>Ochrophyta</taxon>
        <taxon>PX clade</taxon>
        <taxon>Phaeophyceae</taxon>
        <taxon>Ectocarpales</taxon>
        <taxon>Ectocarpaceae</taxon>
        <taxon>Ectocarpus</taxon>
    </lineage>
</organism>
<evidence type="ECO:0000256" key="8">
    <source>
        <dbReference type="ARBA" id="ARBA00038940"/>
    </source>
</evidence>
<feature type="compositionally biased region" description="Gly residues" evidence="12">
    <location>
        <begin position="221"/>
        <end position="235"/>
    </location>
</feature>
<comment type="function">
    <text evidence="6">Specifically deaminates adenosine-37 to inosine in tRNA-Ala.</text>
</comment>